<keyword evidence="6" id="KW-1185">Reference proteome</keyword>
<dbReference type="EC" id="3.5.1.28" evidence="2"/>
<evidence type="ECO:0000256" key="3">
    <source>
        <dbReference type="ARBA" id="ARBA00022801"/>
    </source>
</evidence>
<dbReference type="GO" id="GO:0030288">
    <property type="term" value="C:outer membrane-bounded periplasmic space"/>
    <property type="evidence" value="ECO:0007669"/>
    <property type="project" value="TreeGrafter"/>
</dbReference>
<feature type="domain" description="MurNAc-LAA" evidence="4">
    <location>
        <begin position="93"/>
        <end position="250"/>
    </location>
</feature>
<accession>A0A6B3LX12</accession>
<comment type="catalytic activity">
    <reaction evidence="1">
        <text>Hydrolyzes the link between N-acetylmuramoyl residues and L-amino acid residues in certain cell-wall glycopeptides.</text>
        <dbReference type="EC" id="3.5.1.28"/>
    </reaction>
</comment>
<evidence type="ECO:0000256" key="1">
    <source>
        <dbReference type="ARBA" id="ARBA00001561"/>
    </source>
</evidence>
<dbReference type="InterPro" id="IPR002508">
    <property type="entry name" value="MurNAc-LAA_cat"/>
</dbReference>
<dbReference type="GO" id="GO:0008745">
    <property type="term" value="F:N-acetylmuramoyl-L-alanine amidase activity"/>
    <property type="evidence" value="ECO:0007669"/>
    <property type="project" value="UniProtKB-EC"/>
</dbReference>
<dbReference type="RefSeq" id="WP_163914881.1">
    <property type="nucleotide sequence ID" value="NZ_JAAGWD010000004.1"/>
</dbReference>
<reference evidence="5 6" key="1">
    <citation type="submission" date="2020-02" db="EMBL/GenBank/DDBJ databases">
        <authorList>
            <person name="Kim M.K."/>
        </authorList>
    </citation>
    <scope>NUCLEOTIDE SEQUENCE [LARGE SCALE GENOMIC DNA]</scope>
    <source>
        <strain evidence="5 6">BT327</strain>
    </source>
</reference>
<protein>
    <recommendedName>
        <fullName evidence="2">N-acetylmuramoyl-L-alanine amidase</fullName>
        <ecNumber evidence="2">3.5.1.28</ecNumber>
    </recommendedName>
</protein>
<comment type="caution">
    <text evidence="5">The sequence shown here is derived from an EMBL/GenBank/DDBJ whole genome shotgun (WGS) entry which is preliminary data.</text>
</comment>
<dbReference type="FunFam" id="3.40.630.40:FF:000005">
    <property type="entry name" value="N-acetylmuramoyl-L-alanine amidase (AmiA)"/>
    <property type="match status" value="1"/>
</dbReference>
<dbReference type="SUPFAM" id="SSF53187">
    <property type="entry name" value="Zn-dependent exopeptidases"/>
    <property type="match status" value="1"/>
</dbReference>
<dbReference type="EMBL" id="JAAGWD010000004">
    <property type="protein sequence ID" value="NEM98001.1"/>
    <property type="molecule type" value="Genomic_DNA"/>
</dbReference>
<dbReference type="PANTHER" id="PTHR30404:SF0">
    <property type="entry name" value="N-ACETYLMURAMOYL-L-ALANINE AMIDASE AMIC"/>
    <property type="match status" value="1"/>
</dbReference>
<dbReference type="InterPro" id="IPR050695">
    <property type="entry name" value="N-acetylmuramoyl_amidase_3"/>
</dbReference>
<sequence length="260" mass="29289">MRNIVIISVLALIFLLCSSNRLELRKDYRVRTVVIDAGHGGKDIGCNGKFSHEADVALQLALQVGELIEKNLPDVKVVYTRKEDKFVELIDRAGIANKNNADLFISIHLNAGPPTAFGTETYTMGLHTSKGNLDVAKRENSVILHEDNYKENYGGFDPNSPQSHILFTLHQSAYMENSLRFAQKVENEFKTRAGRTSRGVKQAGFLVLWKSYMPSVLIECGFLTNVNEEKFLNDKTGQSYMASGIYRAFRDYKKELEAMN</sequence>
<dbReference type="AlphaFoldDB" id="A0A6B3LX12"/>
<keyword evidence="3" id="KW-0378">Hydrolase</keyword>
<dbReference type="Gene3D" id="3.40.630.40">
    <property type="entry name" value="Zn-dependent exopeptidases"/>
    <property type="match status" value="1"/>
</dbReference>
<dbReference type="PANTHER" id="PTHR30404">
    <property type="entry name" value="N-ACETYLMURAMOYL-L-ALANINE AMIDASE"/>
    <property type="match status" value="1"/>
</dbReference>
<dbReference type="GO" id="GO:0009253">
    <property type="term" value="P:peptidoglycan catabolic process"/>
    <property type="evidence" value="ECO:0007669"/>
    <property type="project" value="InterPro"/>
</dbReference>
<dbReference type="SMART" id="SM00646">
    <property type="entry name" value="Ami_3"/>
    <property type="match status" value="1"/>
</dbReference>
<evidence type="ECO:0000259" key="4">
    <source>
        <dbReference type="SMART" id="SM00646"/>
    </source>
</evidence>
<organism evidence="5 6">
    <name type="scientific">Pontibacter burrus</name>
    <dbReference type="NCBI Taxonomy" id="2704466"/>
    <lineage>
        <taxon>Bacteria</taxon>
        <taxon>Pseudomonadati</taxon>
        <taxon>Bacteroidota</taxon>
        <taxon>Cytophagia</taxon>
        <taxon>Cytophagales</taxon>
        <taxon>Hymenobacteraceae</taxon>
        <taxon>Pontibacter</taxon>
    </lineage>
</organism>
<evidence type="ECO:0000313" key="6">
    <source>
        <dbReference type="Proteomes" id="UP000474777"/>
    </source>
</evidence>
<dbReference type="CDD" id="cd02696">
    <property type="entry name" value="MurNAc-LAA"/>
    <property type="match status" value="1"/>
</dbReference>
<evidence type="ECO:0000313" key="5">
    <source>
        <dbReference type="EMBL" id="NEM98001.1"/>
    </source>
</evidence>
<proteinExistence type="predicted"/>
<gene>
    <name evidence="5" type="ORF">GXP69_09870</name>
</gene>
<dbReference type="Proteomes" id="UP000474777">
    <property type="component" value="Unassembled WGS sequence"/>
</dbReference>
<name>A0A6B3LX12_9BACT</name>
<evidence type="ECO:0000256" key="2">
    <source>
        <dbReference type="ARBA" id="ARBA00011901"/>
    </source>
</evidence>
<dbReference type="Pfam" id="PF01520">
    <property type="entry name" value="Amidase_3"/>
    <property type="match status" value="1"/>
</dbReference>